<accession>A0A9W4SWD8</accession>
<name>A0A9W4SWD8_9GLOM</name>
<keyword evidence="1" id="KW-0472">Membrane</keyword>
<comment type="caution">
    <text evidence="2">The sequence shown here is derived from an EMBL/GenBank/DDBJ whole genome shotgun (WGS) entry which is preliminary data.</text>
</comment>
<reference evidence="2" key="1">
    <citation type="submission" date="2022-08" db="EMBL/GenBank/DDBJ databases">
        <authorList>
            <person name="Kallberg Y."/>
            <person name="Tangrot J."/>
            <person name="Rosling A."/>
        </authorList>
    </citation>
    <scope>NUCLEOTIDE SEQUENCE</scope>
    <source>
        <strain evidence="2">Wild A</strain>
    </source>
</reference>
<keyword evidence="3" id="KW-1185">Reference proteome</keyword>
<proteinExistence type="predicted"/>
<dbReference type="Proteomes" id="UP001153678">
    <property type="component" value="Unassembled WGS sequence"/>
</dbReference>
<evidence type="ECO:0000256" key="1">
    <source>
        <dbReference type="SAM" id="Phobius"/>
    </source>
</evidence>
<dbReference type="EMBL" id="CAMKVN010003142">
    <property type="protein sequence ID" value="CAI2183839.1"/>
    <property type="molecule type" value="Genomic_DNA"/>
</dbReference>
<keyword evidence="1" id="KW-0812">Transmembrane</keyword>
<feature type="transmembrane region" description="Helical" evidence="1">
    <location>
        <begin position="213"/>
        <end position="231"/>
    </location>
</feature>
<dbReference type="AlphaFoldDB" id="A0A9W4SWD8"/>
<evidence type="ECO:0000313" key="2">
    <source>
        <dbReference type="EMBL" id="CAI2183839.1"/>
    </source>
</evidence>
<feature type="transmembrane region" description="Helical" evidence="1">
    <location>
        <begin position="12"/>
        <end position="35"/>
    </location>
</feature>
<sequence>MIKPIKLSYEVNRVTIVAILIASFFIPGEIISSLIRNEIAKEIRNKVKKIDELIHEAAATQETNSEKVEEAKIIIKSEKELKELDQTIKEKGPAAPDYQYKIKEREVNFLENTINFDDYQSKTNEFSIAFLKNINKKISEQEVKEMLLSLLGQEANADLWKYTINFQGNEQEKPPNLSQFVFIASIPNSDSKNLEELKKNFRVVEVPLSKHQLTVFILSGGVEVIIFFFLIRNKRKSQHEKLQQLD</sequence>
<evidence type="ECO:0000313" key="3">
    <source>
        <dbReference type="Proteomes" id="UP001153678"/>
    </source>
</evidence>
<gene>
    <name evidence="2" type="ORF">FWILDA_LOCUS11279</name>
</gene>
<protein>
    <submittedName>
        <fullName evidence="2">16503_t:CDS:1</fullName>
    </submittedName>
</protein>
<organism evidence="2 3">
    <name type="scientific">Funneliformis geosporum</name>
    <dbReference type="NCBI Taxonomy" id="1117311"/>
    <lineage>
        <taxon>Eukaryota</taxon>
        <taxon>Fungi</taxon>
        <taxon>Fungi incertae sedis</taxon>
        <taxon>Mucoromycota</taxon>
        <taxon>Glomeromycotina</taxon>
        <taxon>Glomeromycetes</taxon>
        <taxon>Glomerales</taxon>
        <taxon>Glomeraceae</taxon>
        <taxon>Funneliformis</taxon>
    </lineage>
</organism>
<keyword evidence="1" id="KW-1133">Transmembrane helix</keyword>